<dbReference type="STRING" id="375760.SAMN04488073_0528"/>
<dbReference type="Proteomes" id="UP000199290">
    <property type="component" value="Unassembled WGS sequence"/>
</dbReference>
<keyword evidence="2" id="KW-0808">Transferase</keyword>
<dbReference type="RefSeq" id="WP_091985684.1">
    <property type="nucleotide sequence ID" value="NZ_FOYV01000001.1"/>
</dbReference>
<dbReference type="EMBL" id="FOYV01000001">
    <property type="protein sequence ID" value="SFR40263.1"/>
    <property type="molecule type" value="Genomic_DNA"/>
</dbReference>
<gene>
    <name evidence="2" type="ORF">SAMN04488073_0528</name>
</gene>
<proteinExistence type="predicted"/>
<dbReference type="OrthoDB" id="9777346at2"/>
<dbReference type="Pfam" id="PF13692">
    <property type="entry name" value="Glyco_trans_1_4"/>
    <property type="match status" value="1"/>
</dbReference>
<keyword evidence="3" id="KW-1185">Reference proteome</keyword>
<dbReference type="InterPro" id="IPR028098">
    <property type="entry name" value="Glyco_trans_4-like_N"/>
</dbReference>
<protein>
    <submittedName>
        <fullName evidence="2">Glycosyltransferase involved in cell wall bisynthesis</fullName>
    </submittedName>
</protein>
<dbReference type="Gene3D" id="3.40.50.2000">
    <property type="entry name" value="Glycogen Phosphorylase B"/>
    <property type="match status" value="2"/>
</dbReference>
<dbReference type="CDD" id="cd03801">
    <property type="entry name" value="GT4_PimA-like"/>
    <property type="match status" value="1"/>
</dbReference>
<accession>A0A1I6GDI1</accession>
<reference evidence="3" key="1">
    <citation type="submission" date="2016-10" db="EMBL/GenBank/DDBJ databases">
        <authorList>
            <person name="Varghese N."/>
            <person name="Submissions S."/>
        </authorList>
    </citation>
    <scope>NUCLEOTIDE SEQUENCE [LARGE SCALE GENOMIC DNA]</scope>
    <source>
        <strain evidence="3">CGMCC 1.6294</strain>
    </source>
</reference>
<evidence type="ECO:0000313" key="3">
    <source>
        <dbReference type="Proteomes" id="UP000199290"/>
    </source>
</evidence>
<feature type="domain" description="Glycosyltransferase subfamily 4-like N-terminal" evidence="1">
    <location>
        <begin position="26"/>
        <end position="172"/>
    </location>
</feature>
<sequence length="379" mass="41811">MNILLTALQPAGGIKTFFRYVYSQPCFEGYSFTLIAPDSGLSTYIYDVLPPGRITVIPANEGKLAFIKQVRKEAENCRFSIVHSHGFSAGALTGVALIGRRIPHLMTAHDVFLEAQFEGVVGYLKRWALSMSFSSLSAIHAVTKDARENFLSFFPSVPEERVVGILHGVDTKFFNDGIPRELKGELGLDQNTPLIGFFGRFMGQKGFRTLVDSLEELRKDSALSVVPHVATFGWGGFIREDYEYLRQKGLGDYFHQMPQTDDMPAAIKGVDLVVMPSRWEACGLLAMETLAAGTPIIGTNCIGLKEVLEGSPSRQVPVGDASALAEAIIHECNNLVARREEFTDYVPVAVERFSIHRPAQSLRALYDSMLSSRSQSHVS</sequence>
<evidence type="ECO:0000313" key="2">
    <source>
        <dbReference type="EMBL" id="SFR40263.1"/>
    </source>
</evidence>
<dbReference type="AlphaFoldDB" id="A0A1I6GDI1"/>
<organism evidence="2 3">
    <name type="scientific">Marinobacter gudaonensis</name>
    <dbReference type="NCBI Taxonomy" id="375760"/>
    <lineage>
        <taxon>Bacteria</taxon>
        <taxon>Pseudomonadati</taxon>
        <taxon>Pseudomonadota</taxon>
        <taxon>Gammaproteobacteria</taxon>
        <taxon>Pseudomonadales</taxon>
        <taxon>Marinobacteraceae</taxon>
        <taxon>Marinobacter</taxon>
    </lineage>
</organism>
<name>A0A1I6GDI1_9GAMM</name>
<dbReference type="SUPFAM" id="SSF53756">
    <property type="entry name" value="UDP-Glycosyltransferase/glycogen phosphorylase"/>
    <property type="match status" value="1"/>
</dbReference>
<evidence type="ECO:0000259" key="1">
    <source>
        <dbReference type="Pfam" id="PF13439"/>
    </source>
</evidence>
<dbReference type="Pfam" id="PF13439">
    <property type="entry name" value="Glyco_transf_4"/>
    <property type="match status" value="1"/>
</dbReference>
<dbReference type="GO" id="GO:0016757">
    <property type="term" value="F:glycosyltransferase activity"/>
    <property type="evidence" value="ECO:0007669"/>
    <property type="project" value="UniProtKB-ARBA"/>
</dbReference>
<dbReference type="PANTHER" id="PTHR12526">
    <property type="entry name" value="GLYCOSYLTRANSFERASE"/>
    <property type="match status" value="1"/>
</dbReference>